<name>A0A1L8HY49_XENLA</name>
<dbReference type="OrthoDB" id="9901522at2759"/>
<organism evidence="1 2">
    <name type="scientific">Xenopus laevis</name>
    <name type="common">African clawed frog</name>
    <dbReference type="NCBI Taxonomy" id="8355"/>
    <lineage>
        <taxon>Eukaryota</taxon>
        <taxon>Metazoa</taxon>
        <taxon>Chordata</taxon>
        <taxon>Craniata</taxon>
        <taxon>Vertebrata</taxon>
        <taxon>Euteleostomi</taxon>
        <taxon>Amphibia</taxon>
        <taxon>Batrachia</taxon>
        <taxon>Anura</taxon>
        <taxon>Pipoidea</taxon>
        <taxon>Pipidae</taxon>
        <taxon>Xenopodinae</taxon>
        <taxon>Xenopus</taxon>
        <taxon>Xenopus</taxon>
    </lineage>
</organism>
<reference evidence="2" key="1">
    <citation type="submission" date="2025-08" db="UniProtKB">
        <authorList>
            <consortium name="RefSeq"/>
        </authorList>
    </citation>
    <scope>IDENTIFICATION</scope>
    <source>
        <strain evidence="2">J_2021</strain>
        <tissue evidence="2">Erythrocytes</tissue>
    </source>
</reference>
<evidence type="ECO:0000313" key="1">
    <source>
        <dbReference type="Proteomes" id="UP000186698"/>
    </source>
</evidence>
<dbReference type="STRING" id="8355.A0A1L8HY49"/>
<keyword evidence="1" id="KW-1185">Reference proteome</keyword>
<dbReference type="Proteomes" id="UP000186698">
    <property type="component" value="Chromosome 1L"/>
</dbReference>
<dbReference type="KEGG" id="xla:108714080"/>
<dbReference type="OMA" id="ACETINV"/>
<gene>
    <name evidence="2" type="primary">LOC108714080</name>
</gene>
<accession>A0A1L8HY49</accession>
<dbReference type="AlphaFoldDB" id="A0A1L8HY49"/>
<dbReference type="RefSeq" id="XP_018113452.1">
    <property type="nucleotide sequence ID" value="XM_018257963.2"/>
</dbReference>
<proteinExistence type="predicted"/>
<dbReference type="PaxDb" id="8355-A0A1L8HY49"/>
<dbReference type="GeneID" id="108714080"/>
<evidence type="ECO:0000313" key="2">
    <source>
        <dbReference type="RefSeq" id="XP_018113452.1"/>
    </source>
</evidence>
<dbReference type="Bgee" id="108714080">
    <property type="expression patterns" value="Expressed in testis and 2 other cell types or tissues"/>
</dbReference>
<protein>
    <submittedName>
        <fullName evidence="2">Uncharacterized protein LOC108714080</fullName>
    </submittedName>
</protein>
<sequence length="281" mass="31050">MKSFGFYYFLTIALLVNCETQENVSFQVPLSSASSPSISITKESPELRQFDQMINIHDITTEQPEAMPTSDTGLSPELPSSYLSSLSDITQASQVPQLPQTNSETSFDLEETNNLNEIFTEDDKLHIQGTVEPELKNVVKDFTSMPTLTLSEPRVTAFGQTNNGAFLEATKSSSAHAGIDTKSKRLRLEPWKIGLISAAVFFAVEAVVLIVYCFVCRKRRRAILSKSCDQDSEACETINVESNDNTVTGVDGTINGLPAQHIEEEQQRRTVQDGHVDFTSV</sequence>
<dbReference type="CTD" id="108714080"/>